<accession>A0A0M6XLR5</accession>
<dbReference type="AlphaFoldDB" id="A0A0M6XLR5"/>
<gene>
    <name evidence="1" type="ORF">JAN5088_00788</name>
</gene>
<protein>
    <recommendedName>
        <fullName evidence="3">Flp pilus assembly protein, pilin Flp</fullName>
    </recommendedName>
</protein>
<evidence type="ECO:0000313" key="1">
    <source>
        <dbReference type="EMBL" id="CTQ32029.1"/>
    </source>
</evidence>
<organism evidence="1 2">
    <name type="scientific">Jannaschia rubra</name>
    <dbReference type="NCBI Taxonomy" id="282197"/>
    <lineage>
        <taxon>Bacteria</taxon>
        <taxon>Pseudomonadati</taxon>
        <taxon>Pseudomonadota</taxon>
        <taxon>Alphaproteobacteria</taxon>
        <taxon>Rhodobacterales</taxon>
        <taxon>Roseobacteraceae</taxon>
        <taxon>Jannaschia</taxon>
    </lineage>
</organism>
<name>A0A0M6XLR5_9RHOB</name>
<dbReference type="EMBL" id="CXPG01000012">
    <property type="protein sequence ID" value="CTQ32029.1"/>
    <property type="molecule type" value="Genomic_DNA"/>
</dbReference>
<proteinExistence type="predicted"/>
<dbReference type="STRING" id="282197.SAMN04488517_104206"/>
<evidence type="ECO:0000313" key="2">
    <source>
        <dbReference type="Proteomes" id="UP000048908"/>
    </source>
</evidence>
<evidence type="ECO:0008006" key="3">
    <source>
        <dbReference type="Google" id="ProtNLM"/>
    </source>
</evidence>
<dbReference type="OrthoDB" id="7658074at2"/>
<dbReference type="Proteomes" id="UP000048908">
    <property type="component" value="Unassembled WGS sequence"/>
</dbReference>
<sequence>MRPNLAILKTFLRDTCGAVTVEYVILAAAVTGMGIASTDVIRNGMGTLAGTVDGELRGTSTDEVVGLSYADSFDNGANGWSGAIASEMEGVGHVLGPIGGSGGQPSVSRTFDIDPNASKATFEFDLLAMDSLDKESGIIYIGGIEVGKVTGDHGTPTFTAAEGLPDGVIIRATTLDKDVQLGGSDRYNDSITGIQISVAQDKDAPLGQLTFGFGSTANQHTDDESFAIDNFRATGLRDPNKS</sequence>
<dbReference type="RefSeq" id="WP_055681487.1">
    <property type="nucleotide sequence ID" value="NZ_CXPG01000012.1"/>
</dbReference>
<keyword evidence="2" id="KW-1185">Reference proteome</keyword>
<reference evidence="1 2" key="1">
    <citation type="submission" date="2015-07" db="EMBL/GenBank/DDBJ databases">
        <authorList>
            <person name="Noorani M."/>
        </authorList>
    </citation>
    <scope>NUCLEOTIDE SEQUENCE [LARGE SCALE GENOMIC DNA]</scope>
    <source>
        <strain evidence="1 2">CECT 5088</strain>
    </source>
</reference>